<evidence type="ECO:0000313" key="2">
    <source>
        <dbReference type="EMBL" id="MBD2700212.1"/>
    </source>
</evidence>
<dbReference type="AlphaFoldDB" id="A0A927ATH2"/>
<dbReference type="Proteomes" id="UP000598820">
    <property type="component" value="Unassembled WGS sequence"/>
</dbReference>
<protein>
    <submittedName>
        <fullName evidence="2">ABC transporter permease</fullName>
    </submittedName>
</protein>
<dbReference type="EMBL" id="JACWZY010000003">
    <property type="protein sequence ID" value="MBD2700212.1"/>
    <property type="molecule type" value="Genomic_DNA"/>
</dbReference>
<sequence>MKQLIASCLLLAILHNPLFAQQAQDIQAGQPVQLNGLDYGYEINNERRLDISGEIFMRYEISIYVSNKSSCTKLFLPKQTLLGQEDLNQLAFFDCVNATGKRLTSRGAKIMARPFSVPYQQRIKNAEGKEVNTTTYVQAGHMLRNGETVSNTFVAIVPDGEKPIMKVRIREIPEL</sequence>
<keyword evidence="1" id="KW-0732">Signal</keyword>
<organism evidence="2 3">
    <name type="scientific">Spirosoma profusum</name>
    <dbReference type="NCBI Taxonomy" id="2771354"/>
    <lineage>
        <taxon>Bacteria</taxon>
        <taxon>Pseudomonadati</taxon>
        <taxon>Bacteroidota</taxon>
        <taxon>Cytophagia</taxon>
        <taxon>Cytophagales</taxon>
        <taxon>Cytophagaceae</taxon>
        <taxon>Spirosoma</taxon>
    </lineage>
</organism>
<reference evidence="2" key="1">
    <citation type="submission" date="2020-09" db="EMBL/GenBank/DDBJ databases">
        <authorList>
            <person name="Kim M.K."/>
        </authorList>
    </citation>
    <scope>NUCLEOTIDE SEQUENCE</scope>
    <source>
        <strain evidence="2">BT702</strain>
    </source>
</reference>
<evidence type="ECO:0000256" key="1">
    <source>
        <dbReference type="SAM" id="SignalP"/>
    </source>
</evidence>
<keyword evidence="3" id="KW-1185">Reference proteome</keyword>
<dbReference type="RefSeq" id="WP_190886058.1">
    <property type="nucleotide sequence ID" value="NZ_JACWZY010000003.1"/>
</dbReference>
<gene>
    <name evidence="2" type="ORF">IC229_06170</name>
</gene>
<proteinExistence type="predicted"/>
<feature type="chain" id="PRO_5036674540" evidence="1">
    <location>
        <begin position="21"/>
        <end position="175"/>
    </location>
</feature>
<feature type="signal peptide" evidence="1">
    <location>
        <begin position="1"/>
        <end position="20"/>
    </location>
</feature>
<comment type="caution">
    <text evidence="2">The sequence shown here is derived from an EMBL/GenBank/DDBJ whole genome shotgun (WGS) entry which is preliminary data.</text>
</comment>
<evidence type="ECO:0000313" key="3">
    <source>
        <dbReference type="Proteomes" id="UP000598820"/>
    </source>
</evidence>
<name>A0A927ATH2_9BACT</name>
<accession>A0A927ATH2</accession>